<dbReference type="InterPro" id="IPR019734">
    <property type="entry name" value="TPR_rpt"/>
</dbReference>
<evidence type="ECO:0000256" key="2">
    <source>
        <dbReference type="ARBA" id="ARBA00022803"/>
    </source>
</evidence>
<keyword evidence="2 3" id="KW-0802">TPR repeat</keyword>
<feature type="coiled-coil region" evidence="4">
    <location>
        <begin position="537"/>
        <end position="571"/>
    </location>
</feature>
<dbReference type="PANTHER" id="PTHR45641:SF19">
    <property type="entry name" value="NEPHROCYSTIN-3"/>
    <property type="match status" value="1"/>
</dbReference>
<keyword evidence="4" id="KW-0175">Coiled coil</keyword>
<dbReference type="GO" id="GO:0003677">
    <property type="term" value="F:DNA binding"/>
    <property type="evidence" value="ECO:0007669"/>
    <property type="project" value="InterPro"/>
</dbReference>
<dbReference type="SMART" id="SM00028">
    <property type="entry name" value="TPR"/>
    <property type="match status" value="10"/>
</dbReference>
<dbReference type="InterPro" id="IPR011990">
    <property type="entry name" value="TPR-like_helical_dom_sf"/>
</dbReference>
<keyword evidence="7" id="KW-1185">Reference proteome</keyword>
<dbReference type="Pfam" id="PF13181">
    <property type="entry name" value="TPR_8"/>
    <property type="match status" value="1"/>
</dbReference>
<keyword evidence="5" id="KW-0472">Membrane</keyword>
<dbReference type="SUPFAM" id="SSF46894">
    <property type="entry name" value="C-terminal effector domain of the bipartite response regulators"/>
    <property type="match status" value="1"/>
</dbReference>
<feature type="repeat" description="TPR" evidence="3">
    <location>
        <begin position="229"/>
        <end position="262"/>
    </location>
</feature>
<dbReference type="Proteomes" id="UP000004095">
    <property type="component" value="Unassembled WGS sequence"/>
</dbReference>
<dbReference type="EMBL" id="AAWS01000040">
    <property type="protein sequence ID" value="EAY25995.1"/>
    <property type="molecule type" value="Genomic_DNA"/>
</dbReference>
<feature type="repeat" description="TPR" evidence="3">
    <location>
        <begin position="393"/>
        <end position="426"/>
    </location>
</feature>
<dbReference type="InterPro" id="IPR006597">
    <property type="entry name" value="Sel1-like"/>
</dbReference>
<evidence type="ECO:0000256" key="4">
    <source>
        <dbReference type="SAM" id="Coils"/>
    </source>
</evidence>
<proteinExistence type="predicted"/>
<keyword evidence="1" id="KW-0677">Repeat</keyword>
<keyword evidence="5" id="KW-1133">Transmembrane helix</keyword>
<name>A1ZUH6_MICM2</name>
<feature type="repeat" description="TPR" evidence="3">
    <location>
        <begin position="313"/>
        <end position="346"/>
    </location>
</feature>
<reference evidence="6 7" key="1">
    <citation type="submission" date="2007-01" db="EMBL/GenBank/DDBJ databases">
        <authorList>
            <person name="Haygood M."/>
            <person name="Podell S."/>
            <person name="Anderson C."/>
            <person name="Hopkinson B."/>
            <person name="Roe K."/>
            <person name="Barbeau K."/>
            <person name="Gaasterland T."/>
            <person name="Ferriera S."/>
            <person name="Johnson J."/>
            <person name="Kravitz S."/>
            <person name="Beeson K."/>
            <person name="Sutton G."/>
            <person name="Rogers Y.-H."/>
            <person name="Friedman R."/>
            <person name="Frazier M."/>
            <person name="Venter J.C."/>
        </authorList>
    </citation>
    <scope>NUCLEOTIDE SEQUENCE [LARGE SCALE GENOMIC DNA]</scope>
    <source>
        <strain evidence="6 7">ATCC 23134</strain>
    </source>
</reference>
<dbReference type="GO" id="GO:0006355">
    <property type="term" value="P:regulation of DNA-templated transcription"/>
    <property type="evidence" value="ECO:0007669"/>
    <property type="project" value="InterPro"/>
</dbReference>
<dbReference type="AlphaFoldDB" id="A1ZUH6"/>
<comment type="caution">
    <text evidence="6">The sequence shown here is derived from an EMBL/GenBank/DDBJ whole genome shotgun (WGS) entry which is preliminary data.</text>
</comment>
<sequence>MYCYAFAQQKARVDSLKKVLATKLSHKQRVDTYNQLARNLQKSDTTQAALYYTKAVRLATQHAYAKGLANAHYLKGWAHLAKQRYTQAEILMNKALQVARKAQNKASEMKAYQGLAAVYFYKESPKEAEAYCQQIIALAQELKKPQVILSTRFNMALLYDQLKIYDKALSYYTQCLKLSQQLKDTQTTMEVYACLAEMYQTKSDYDKALESYQKALAMQQKSRDSMGVANTYNNVGMVYSSKGNYKQAFAMYFKALAIQEKLKPTRDNKERLANTINNIGVLYYEQKDYPKAKEYYERNLKISLENKNEESIATAYNNLALVFEHTHQYPQAEAYYKKCIQLGKKIDYQQILGWAYNGMAIIRQKAGQYAKAEKWVNQAIDIRKKLGMSEDLTQSYNTLGKNYLLQKQYNKAMTYYQKAADIGKKIGNLLNYKDALKGLSICLEAVGKPARALANYRLYHQISDSLINTENIRKIAYLAATIDFKKEKTALKLSRQKERAVFAKDTRQRKYTQRITYMSLGVALMLVVVLWLFYFSKQKSNRALTLLNKQISDANERIIQETNARRDTEKEKLQSEVKLKNQQLASQTLHMLQKNQILNDLKTLVGEVRKQKDLNDAKAKFSRLANLIDHGINLDKDWEGFQRIFEQLHPEFYANLKNSYPVLTSNDLHLCALLKLNLSSREISDLLGIAQESLKVKRYRLRQKMGLDSDKNLNEFILTFDAI</sequence>
<organism evidence="6 7">
    <name type="scientific">Microscilla marina ATCC 23134</name>
    <dbReference type="NCBI Taxonomy" id="313606"/>
    <lineage>
        <taxon>Bacteria</taxon>
        <taxon>Pseudomonadati</taxon>
        <taxon>Bacteroidota</taxon>
        <taxon>Cytophagia</taxon>
        <taxon>Cytophagales</taxon>
        <taxon>Microscillaceae</taxon>
        <taxon>Microscilla</taxon>
    </lineage>
</organism>
<dbReference type="InterPro" id="IPR016032">
    <property type="entry name" value="Sig_transdc_resp-reg_C-effctor"/>
</dbReference>
<feature type="repeat" description="TPR" evidence="3">
    <location>
        <begin position="189"/>
        <end position="222"/>
    </location>
</feature>
<dbReference type="PANTHER" id="PTHR45641">
    <property type="entry name" value="TETRATRICOPEPTIDE REPEAT PROTEIN (AFU_ORTHOLOGUE AFUA_6G03870)"/>
    <property type="match status" value="1"/>
</dbReference>
<dbReference type="Gene3D" id="1.25.40.10">
    <property type="entry name" value="Tetratricopeptide repeat domain"/>
    <property type="match status" value="4"/>
</dbReference>
<evidence type="ECO:0000256" key="1">
    <source>
        <dbReference type="ARBA" id="ARBA00022737"/>
    </source>
</evidence>
<feature type="transmembrane region" description="Helical" evidence="5">
    <location>
        <begin position="515"/>
        <end position="535"/>
    </location>
</feature>
<feature type="repeat" description="TPR" evidence="3">
    <location>
        <begin position="149"/>
        <end position="182"/>
    </location>
</feature>
<dbReference type="SUPFAM" id="SSF48452">
    <property type="entry name" value="TPR-like"/>
    <property type="match status" value="3"/>
</dbReference>
<dbReference type="Pfam" id="PF13374">
    <property type="entry name" value="TPR_10"/>
    <property type="match status" value="1"/>
</dbReference>
<evidence type="ECO:0000256" key="5">
    <source>
        <dbReference type="SAM" id="Phobius"/>
    </source>
</evidence>
<dbReference type="Pfam" id="PF13424">
    <property type="entry name" value="TPR_12"/>
    <property type="match status" value="4"/>
</dbReference>
<accession>A1ZUH6</accession>
<dbReference type="SMART" id="SM00671">
    <property type="entry name" value="SEL1"/>
    <property type="match status" value="5"/>
</dbReference>
<evidence type="ECO:0000256" key="3">
    <source>
        <dbReference type="PROSITE-ProRule" id="PRU00339"/>
    </source>
</evidence>
<gene>
    <name evidence="6" type="ORF">M23134_07144</name>
</gene>
<keyword evidence="5" id="KW-0812">Transmembrane</keyword>
<evidence type="ECO:0000313" key="6">
    <source>
        <dbReference type="EMBL" id="EAY25995.1"/>
    </source>
</evidence>
<dbReference type="PROSITE" id="PS50005">
    <property type="entry name" value="TPR"/>
    <property type="match status" value="6"/>
</dbReference>
<dbReference type="eggNOG" id="COG0457">
    <property type="taxonomic scope" value="Bacteria"/>
</dbReference>
<protein>
    <submittedName>
        <fullName evidence="6">Putative ggdef family protein</fullName>
    </submittedName>
</protein>
<feature type="repeat" description="TPR" evidence="3">
    <location>
        <begin position="273"/>
        <end position="306"/>
    </location>
</feature>
<evidence type="ECO:0000313" key="7">
    <source>
        <dbReference type="Proteomes" id="UP000004095"/>
    </source>
</evidence>